<organism evidence="1 2">
    <name type="scientific">Dendrobium thyrsiflorum</name>
    <name type="common">Pinecone-like raceme dendrobium</name>
    <name type="synonym">Orchid</name>
    <dbReference type="NCBI Taxonomy" id="117978"/>
    <lineage>
        <taxon>Eukaryota</taxon>
        <taxon>Viridiplantae</taxon>
        <taxon>Streptophyta</taxon>
        <taxon>Embryophyta</taxon>
        <taxon>Tracheophyta</taxon>
        <taxon>Spermatophyta</taxon>
        <taxon>Magnoliopsida</taxon>
        <taxon>Liliopsida</taxon>
        <taxon>Asparagales</taxon>
        <taxon>Orchidaceae</taxon>
        <taxon>Epidendroideae</taxon>
        <taxon>Malaxideae</taxon>
        <taxon>Dendrobiinae</taxon>
        <taxon>Dendrobium</taxon>
    </lineage>
</organism>
<reference evidence="1 2" key="1">
    <citation type="journal article" date="2024" name="Plant Biotechnol. J.">
        <title>Dendrobium thyrsiflorum genome and its molecular insights into genes involved in important horticultural traits.</title>
        <authorList>
            <person name="Chen B."/>
            <person name="Wang J.Y."/>
            <person name="Zheng P.J."/>
            <person name="Li K.L."/>
            <person name="Liang Y.M."/>
            <person name="Chen X.F."/>
            <person name="Zhang C."/>
            <person name="Zhao X."/>
            <person name="He X."/>
            <person name="Zhang G.Q."/>
            <person name="Liu Z.J."/>
            <person name="Xu Q."/>
        </authorList>
    </citation>
    <scope>NUCLEOTIDE SEQUENCE [LARGE SCALE GENOMIC DNA]</scope>
    <source>
        <strain evidence="1">GZMU011</strain>
    </source>
</reference>
<comment type="caution">
    <text evidence="1">The sequence shown here is derived from an EMBL/GenBank/DDBJ whole genome shotgun (WGS) entry which is preliminary data.</text>
</comment>
<name>A0ABD0U361_DENTH</name>
<keyword evidence="2" id="KW-1185">Reference proteome</keyword>
<evidence type="ECO:0000313" key="2">
    <source>
        <dbReference type="Proteomes" id="UP001552299"/>
    </source>
</evidence>
<protein>
    <submittedName>
        <fullName evidence="1">Uncharacterized protein</fullName>
    </submittedName>
</protein>
<accession>A0ABD0U361</accession>
<dbReference type="AlphaFoldDB" id="A0ABD0U361"/>
<dbReference type="EMBL" id="JANQDX010000018">
    <property type="protein sequence ID" value="KAL0906346.1"/>
    <property type="molecule type" value="Genomic_DNA"/>
</dbReference>
<evidence type="ECO:0000313" key="1">
    <source>
        <dbReference type="EMBL" id="KAL0906346.1"/>
    </source>
</evidence>
<proteinExistence type="predicted"/>
<gene>
    <name evidence="1" type="ORF">M5K25_024834</name>
</gene>
<dbReference type="Proteomes" id="UP001552299">
    <property type="component" value="Unassembled WGS sequence"/>
</dbReference>
<sequence length="184" mass="21286">MAQNFQNSQKIHLFTKFDILGLVGKGIERWTTQAVGLSQGLSLLLDRIPMPVKQRHEPTKPRGVIEKITSIPPVHQEEFMSNLKDLVNDMDDQITTSKNELQLEEMASSYDLHRGLIKKFFCRHDKKQMTPHRVLSSTLTTHPLLPNLALLLIHIHYMSRHTIPHYPFSLLQVDLPPQLQQSRR</sequence>